<evidence type="ECO:0000256" key="6">
    <source>
        <dbReference type="PIRSR" id="PIRSR601019-2"/>
    </source>
</evidence>
<dbReference type="GO" id="GO:0005737">
    <property type="term" value="C:cytoplasm"/>
    <property type="evidence" value="ECO:0007669"/>
    <property type="project" value="TreeGrafter"/>
</dbReference>
<feature type="binding site" evidence="6">
    <location>
        <position position="47"/>
    </location>
    <ligand>
        <name>Mg(2+)</name>
        <dbReference type="ChEBI" id="CHEBI:18420"/>
    </ligand>
</feature>
<feature type="binding site" evidence="5">
    <location>
        <begin position="43"/>
        <end position="48"/>
    </location>
    <ligand>
        <name>GTP</name>
        <dbReference type="ChEBI" id="CHEBI:37565"/>
    </ligand>
</feature>
<dbReference type="PANTHER" id="PTHR10218:SF302">
    <property type="entry name" value="GUANINE NUCLEOTIDE-BINDING PROTEIN ALPHA-5 SUBUNIT"/>
    <property type="match status" value="1"/>
</dbReference>
<dbReference type="GO" id="GO:0005834">
    <property type="term" value="C:heterotrimeric G-protein complex"/>
    <property type="evidence" value="ECO:0007669"/>
    <property type="project" value="TreeGrafter"/>
</dbReference>
<feature type="binding site" evidence="6">
    <location>
        <position position="269"/>
    </location>
    <ligand>
        <name>Mg(2+)</name>
        <dbReference type="ChEBI" id="CHEBI:18420"/>
    </ligand>
</feature>
<evidence type="ECO:0000256" key="3">
    <source>
        <dbReference type="ARBA" id="ARBA00023134"/>
    </source>
</evidence>
<evidence type="ECO:0000313" key="7">
    <source>
        <dbReference type="EMBL" id="KAJ3123135.1"/>
    </source>
</evidence>
<proteinExistence type="predicted"/>
<dbReference type="InterPro" id="IPR011025">
    <property type="entry name" value="GproteinA_insert"/>
</dbReference>
<evidence type="ECO:0000256" key="4">
    <source>
        <dbReference type="ARBA" id="ARBA00023224"/>
    </source>
</evidence>
<dbReference type="GO" id="GO:0003924">
    <property type="term" value="F:GTPase activity"/>
    <property type="evidence" value="ECO:0007669"/>
    <property type="project" value="InterPro"/>
</dbReference>
<dbReference type="PROSITE" id="PS51882">
    <property type="entry name" value="G_ALPHA"/>
    <property type="match status" value="1"/>
</dbReference>
<dbReference type="SUPFAM" id="SSF47895">
    <property type="entry name" value="Transducin (alpha subunit), insertion domain"/>
    <property type="match status" value="1"/>
</dbReference>
<comment type="caution">
    <text evidence="7">The sequence shown here is derived from an EMBL/GenBank/DDBJ whole genome shotgun (WGS) entry which is preliminary data.</text>
</comment>
<keyword evidence="4" id="KW-0807">Transducer</keyword>
<dbReference type="SMART" id="SM00275">
    <property type="entry name" value="G_alpha"/>
    <property type="match status" value="1"/>
</dbReference>
<reference evidence="7" key="1">
    <citation type="submission" date="2020-05" db="EMBL/GenBank/DDBJ databases">
        <title>Phylogenomic resolution of chytrid fungi.</title>
        <authorList>
            <person name="Stajich J.E."/>
            <person name="Amses K."/>
            <person name="Simmons R."/>
            <person name="Seto K."/>
            <person name="Myers J."/>
            <person name="Bonds A."/>
            <person name="Quandt C.A."/>
            <person name="Barry K."/>
            <person name="Liu P."/>
            <person name="Grigoriev I."/>
            <person name="Longcore J.E."/>
            <person name="James T.Y."/>
        </authorList>
    </citation>
    <scope>NUCLEOTIDE SEQUENCE</scope>
    <source>
        <strain evidence="7">JEL0513</strain>
    </source>
</reference>
<dbReference type="AlphaFoldDB" id="A0AAD5T0U1"/>
<keyword evidence="2 5" id="KW-0547">Nucleotide-binding</keyword>
<protein>
    <submittedName>
        <fullName evidence="7">Uncharacterized protein</fullName>
    </submittedName>
</protein>
<evidence type="ECO:0000256" key="2">
    <source>
        <dbReference type="ARBA" id="ARBA00022741"/>
    </source>
</evidence>
<dbReference type="Pfam" id="PF00503">
    <property type="entry name" value="G-alpha"/>
    <property type="match status" value="1"/>
</dbReference>
<dbReference type="GO" id="GO:0005525">
    <property type="term" value="F:GTP binding"/>
    <property type="evidence" value="ECO:0007669"/>
    <property type="project" value="UniProtKB-KW"/>
</dbReference>
<dbReference type="Gene3D" id="3.40.50.300">
    <property type="entry name" value="P-loop containing nucleotide triphosphate hydrolases"/>
    <property type="match status" value="2"/>
</dbReference>
<name>A0AAD5T0U1_9FUNG</name>
<dbReference type="SUPFAM" id="SSF52540">
    <property type="entry name" value="P-loop containing nucleoside triphosphate hydrolases"/>
    <property type="match status" value="1"/>
</dbReference>
<keyword evidence="8" id="KW-1185">Reference proteome</keyword>
<dbReference type="InterPro" id="IPR001019">
    <property type="entry name" value="Gprotein_alpha_su"/>
</dbReference>
<feature type="binding site" evidence="5">
    <location>
        <begin position="263"/>
        <end position="269"/>
    </location>
    <ligand>
        <name>GTP</name>
        <dbReference type="ChEBI" id="CHEBI:37565"/>
    </ligand>
</feature>
<sequence>MGNCGSSESTAAATINNEIDKQLKLEQKNSQQSIKLLLLGPGETGKSTILKQFKLIYGEGYTPAEKLAFRTTILTNVMTCTLSLLNAMDTLKIPFGFDPSTVSLSNFNSDNAADDRDNGDDAYLEDEKVHDDRGSAEEVNEHECEYEPDQEKKVERMALIESELPKKENPIGAYAAKIYKRVGGRYKQIGVGSDAAKVVRSHDMSFGISPGETLPQEVVDAVETACNIATVEQMNINWSIVVDSDRAREVCDPSYNPTEQDILNTRQMTTTVSETKIIVEKKVFRIFDVGGQRAERKKWAPYFDDVDAIIYLIAISSYDQRVL</sequence>
<keyword evidence="6" id="KW-0460">Magnesium</keyword>
<dbReference type="PANTHER" id="PTHR10218">
    <property type="entry name" value="GTP-BINDING PROTEIN ALPHA SUBUNIT"/>
    <property type="match status" value="1"/>
</dbReference>
<keyword evidence="3 5" id="KW-0342">GTP-binding</keyword>
<dbReference type="GO" id="GO:0031683">
    <property type="term" value="F:G-protein beta/gamma-subunit complex binding"/>
    <property type="evidence" value="ECO:0007669"/>
    <property type="project" value="InterPro"/>
</dbReference>
<dbReference type="InterPro" id="IPR027417">
    <property type="entry name" value="P-loop_NTPase"/>
</dbReference>
<dbReference type="FunFam" id="3.40.50.300:FF:000720">
    <property type="entry name" value="Guanine nucleotide-binding protein G(k) subunit alpha"/>
    <property type="match status" value="1"/>
</dbReference>
<evidence type="ECO:0000256" key="1">
    <source>
        <dbReference type="ARBA" id="ARBA00022723"/>
    </source>
</evidence>
<feature type="binding site" evidence="5">
    <location>
        <begin position="288"/>
        <end position="292"/>
    </location>
    <ligand>
        <name>GTP</name>
        <dbReference type="ChEBI" id="CHEBI:37565"/>
    </ligand>
</feature>
<accession>A0AAD5T0U1</accession>
<dbReference type="GO" id="GO:0001664">
    <property type="term" value="F:G protein-coupled receptor binding"/>
    <property type="evidence" value="ECO:0007669"/>
    <property type="project" value="TreeGrafter"/>
</dbReference>
<gene>
    <name evidence="7" type="ORF">HK100_011706</name>
</gene>
<keyword evidence="1 6" id="KW-0479">Metal-binding</keyword>
<dbReference type="PRINTS" id="PR00318">
    <property type="entry name" value="GPROTEINA"/>
</dbReference>
<organism evidence="7 8">
    <name type="scientific">Physocladia obscura</name>
    <dbReference type="NCBI Taxonomy" id="109957"/>
    <lineage>
        <taxon>Eukaryota</taxon>
        <taxon>Fungi</taxon>
        <taxon>Fungi incertae sedis</taxon>
        <taxon>Chytridiomycota</taxon>
        <taxon>Chytridiomycota incertae sedis</taxon>
        <taxon>Chytridiomycetes</taxon>
        <taxon>Chytridiales</taxon>
        <taxon>Chytriomycetaceae</taxon>
        <taxon>Physocladia</taxon>
    </lineage>
</organism>
<evidence type="ECO:0000313" key="8">
    <source>
        <dbReference type="Proteomes" id="UP001211907"/>
    </source>
</evidence>
<dbReference type="GO" id="GO:0007188">
    <property type="term" value="P:adenylate cyclase-modulating G protein-coupled receptor signaling pathway"/>
    <property type="evidence" value="ECO:0007669"/>
    <property type="project" value="TreeGrafter"/>
</dbReference>
<dbReference type="GO" id="GO:0046872">
    <property type="term" value="F:metal ion binding"/>
    <property type="evidence" value="ECO:0007669"/>
    <property type="project" value="UniProtKB-KW"/>
</dbReference>
<dbReference type="Gene3D" id="1.10.400.10">
    <property type="entry name" value="GI Alpha 1, domain 2-like"/>
    <property type="match status" value="2"/>
</dbReference>
<dbReference type="EMBL" id="JADGJH010000758">
    <property type="protein sequence ID" value="KAJ3123135.1"/>
    <property type="molecule type" value="Genomic_DNA"/>
</dbReference>
<evidence type="ECO:0000256" key="5">
    <source>
        <dbReference type="PIRSR" id="PIRSR601019-1"/>
    </source>
</evidence>
<dbReference type="Proteomes" id="UP001211907">
    <property type="component" value="Unassembled WGS sequence"/>
</dbReference>